<dbReference type="KEGG" id="amuc:Pan181_03670"/>
<keyword evidence="1" id="KW-0812">Transmembrane</keyword>
<feature type="transmembrane region" description="Helical" evidence="1">
    <location>
        <begin position="32"/>
        <end position="51"/>
    </location>
</feature>
<evidence type="ECO:0000313" key="3">
    <source>
        <dbReference type="Proteomes" id="UP000315750"/>
    </source>
</evidence>
<name>A0A518AHI6_9BACT</name>
<dbReference type="RefSeq" id="WP_145245201.1">
    <property type="nucleotide sequence ID" value="NZ_CP036278.1"/>
</dbReference>
<dbReference type="EMBL" id="CP036278">
    <property type="protein sequence ID" value="QDU54187.1"/>
    <property type="molecule type" value="Genomic_DNA"/>
</dbReference>
<dbReference type="Proteomes" id="UP000315750">
    <property type="component" value="Chromosome"/>
</dbReference>
<evidence type="ECO:0000313" key="2">
    <source>
        <dbReference type="EMBL" id="QDU54187.1"/>
    </source>
</evidence>
<feature type="transmembrane region" description="Helical" evidence="1">
    <location>
        <begin position="158"/>
        <end position="184"/>
    </location>
</feature>
<sequence>MPPTQDIDLSTPLGWKQAFWFPVQNRLARREVLIGGLLLLIPIVGWILNMGHRIEMTHRMQHGQPAWPAWTNYRQLWKDGCPTLLGMIEYHAPAVVVGFAGWYFQLVALQCLASVLWIVATMAVPGYMTHYCYARDPQEIFNPLRAMRRVWQAGPGYWHAWAIALAALALSFLGLLGLGIGFLWTSVWFWQVAGFSFATQFTEVFDLRGEEQMA</sequence>
<feature type="transmembrane region" description="Helical" evidence="1">
    <location>
        <begin position="94"/>
        <end position="120"/>
    </location>
</feature>
<proteinExistence type="predicted"/>
<dbReference type="Pfam" id="PF13197">
    <property type="entry name" value="DUF4013"/>
    <property type="match status" value="1"/>
</dbReference>
<keyword evidence="1" id="KW-1133">Transmembrane helix</keyword>
<reference evidence="2 3" key="1">
    <citation type="submission" date="2019-02" db="EMBL/GenBank/DDBJ databases">
        <title>Deep-cultivation of Planctomycetes and their phenomic and genomic characterization uncovers novel biology.</title>
        <authorList>
            <person name="Wiegand S."/>
            <person name="Jogler M."/>
            <person name="Boedeker C."/>
            <person name="Pinto D."/>
            <person name="Vollmers J."/>
            <person name="Rivas-Marin E."/>
            <person name="Kohn T."/>
            <person name="Peeters S.H."/>
            <person name="Heuer A."/>
            <person name="Rast P."/>
            <person name="Oberbeckmann S."/>
            <person name="Bunk B."/>
            <person name="Jeske O."/>
            <person name="Meyerdierks A."/>
            <person name="Storesund J.E."/>
            <person name="Kallscheuer N."/>
            <person name="Luecker S."/>
            <person name="Lage O.M."/>
            <person name="Pohl T."/>
            <person name="Merkel B.J."/>
            <person name="Hornburger P."/>
            <person name="Mueller R.-W."/>
            <person name="Bruemmer F."/>
            <person name="Labrenz M."/>
            <person name="Spormann A.M."/>
            <person name="Op den Camp H."/>
            <person name="Overmann J."/>
            <person name="Amann R."/>
            <person name="Jetten M.S.M."/>
            <person name="Mascher T."/>
            <person name="Medema M.H."/>
            <person name="Devos D.P."/>
            <person name="Kaster A.-K."/>
            <person name="Ovreas L."/>
            <person name="Rohde M."/>
            <person name="Galperin M.Y."/>
            <person name="Jogler C."/>
        </authorList>
    </citation>
    <scope>NUCLEOTIDE SEQUENCE [LARGE SCALE GENOMIC DNA]</scope>
    <source>
        <strain evidence="2 3">Pan181</strain>
    </source>
</reference>
<accession>A0A518AHI6</accession>
<keyword evidence="3" id="KW-1185">Reference proteome</keyword>
<keyword evidence="1" id="KW-0472">Membrane</keyword>
<dbReference type="InterPro" id="IPR025098">
    <property type="entry name" value="DUF4013"/>
</dbReference>
<gene>
    <name evidence="2" type="ORF">Pan181_03670</name>
</gene>
<dbReference type="OrthoDB" id="1550604at2"/>
<evidence type="ECO:0000256" key="1">
    <source>
        <dbReference type="SAM" id="Phobius"/>
    </source>
</evidence>
<protein>
    <recommendedName>
        <fullName evidence="4">DUF4013 domain-containing protein</fullName>
    </recommendedName>
</protein>
<organism evidence="2 3">
    <name type="scientific">Aeoliella mucimassa</name>
    <dbReference type="NCBI Taxonomy" id="2527972"/>
    <lineage>
        <taxon>Bacteria</taxon>
        <taxon>Pseudomonadati</taxon>
        <taxon>Planctomycetota</taxon>
        <taxon>Planctomycetia</taxon>
        <taxon>Pirellulales</taxon>
        <taxon>Lacipirellulaceae</taxon>
        <taxon>Aeoliella</taxon>
    </lineage>
</organism>
<dbReference type="AlphaFoldDB" id="A0A518AHI6"/>
<evidence type="ECO:0008006" key="4">
    <source>
        <dbReference type="Google" id="ProtNLM"/>
    </source>
</evidence>